<evidence type="ECO:0000256" key="5">
    <source>
        <dbReference type="ARBA" id="ARBA00022723"/>
    </source>
</evidence>
<evidence type="ECO:0000256" key="8">
    <source>
        <dbReference type="ARBA" id="ARBA00023211"/>
    </source>
</evidence>
<dbReference type="GO" id="GO:0004450">
    <property type="term" value="F:isocitrate dehydrogenase (NADP+) activity"/>
    <property type="evidence" value="ECO:0007669"/>
    <property type="project" value="InterPro"/>
</dbReference>
<organism evidence="9 10">
    <name type="scientific">Coptis chinensis</name>
    <dbReference type="NCBI Taxonomy" id="261450"/>
    <lineage>
        <taxon>Eukaryota</taxon>
        <taxon>Viridiplantae</taxon>
        <taxon>Streptophyta</taxon>
        <taxon>Embryophyta</taxon>
        <taxon>Tracheophyta</taxon>
        <taxon>Spermatophyta</taxon>
        <taxon>Magnoliopsida</taxon>
        <taxon>Ranunculales</taxon>
        <taxon>Ranunculaceae</taxon>
        <taxon>Coptidoideae</taxon>
        <taxon>Coptis</taxon>
    </lineage>
</organism>
<dbReference type="GO" id="GO:0006102">
    <property type="term" value="P:isocitrate metabolic process"/>
    <property type="evidence" value="ECO:0007669"/>
    <property type="project" value="InterPro"/>
</dbReference>
<evidence type="ECO:0000256" key="1">
    <source>
        <dbReference type="ARBA" id="ARBA00001936"/>
    </source>
</evidence>
<dbReference type="Proteomes" id="UP000631114">
    <property type="component" value="Unassembled WGS sequence"/>
</dbReference>
<evidence type="ECO:0000256" key="3">
    <source>
        <dbReference type="ARBA" id="ARBA00007769"/>
    </source>
</evidence>
<comment type="similarity">
    <text evidence="3">Belongs to the isocitrate and isopropylmalate dehydrogenases family.</text>
</comment>
<protein>
    <submittedName>
        <fullName evidence="9">Uncharacterized protein</fullName>
    </submittedName>
</protein>
<dbReference type="GO" id="GO:0005739">
    <property type="term" value="C:mitochondrion"/>
    <property type="evidence" value="ECO:0007669"/>
    <property type="project" value="TreeGrafter"/>
</dbReference>
<name>A0A835IKL7_9MAGN</name>
<dbReference type="PANTHER" id="PTHR11822">
    <property type="entry name" value="NADP-SPECIFIC ISOCITRATE DEHYDROGENASE"/>
    <property type="match status" value="1"/>
</dbReference>
<evidence type="ECO:0000256" key="4">
    <source>
        <dbReference type="ARBA" id="ARBA00022532"/>
    </source>
</evidence>
<dbReference type="GO" id="GO:0006739">
    <property type="term" value="P:NADP+ metabolic process"/>
    <property type="evidence" value="ECO:0007669"/>
    <property type="project" value="TreeGrafter"/>
</dbReference>
<dbReference type="InterPro" id="IPR004790">
    <property type="entry name" value="Isocitrate_DH_NADP"/>
</dbReference>
<dbReference type="EMBL" id="JADFTS010000002">
    <property type="protein sequence ID" value="KAF9619506.1"/>
    <property type="molecule type" value="Genomic_DNA"/>
</dbReference>
<dbReference type="PANTHER" id="PTHR11822:SF21">
    <property type="entry name" value="ISOCITRATE DEHYDROGENASE [NADP], MITOCHONDRIAL"/>
    <property type="match status" value="1"/>
</dbReference>
<dbReference type="AlphaFoldDB" id="A0A835IKL7"/>
<dbReference type="Gene3D" id="3.40.718.10">
    <property type="entry name" value="Isopropylmalate Dehydrogenase"/>
    <property type="match status" value="1"/>
</dbReference>
<keyword evidence="6" id="KW-0460">Magnesium</keyword>
<keyword evidence="4" id="KW-0816">Tricarboxylic acid cycle</keyword>
<comment type="caution">
    <text evidence="9">The sequence shown here is derived from an EMBL/GenBank/DDBJ whole genome shotgun (WGS) entry which is preliminary data.</text>
</comment>
<proteinExistence type="inferred from homology"/>
<accession>A0A835IKL7</accession>
<evidence type="ECO:0000313" key="10">
    <source>
        <dbReference type="Proteomes" id="UP000631114"/>
    </source>
</evidence>
<dbReference type="GO" id="GO:0046872">
    <property type="term" value="F:metal ion binding"/>
    <property type="evidence" value="ECO:0007669"/>
    <property type="project" value="UniProtKB-KW"/>
</dbReference>
<dbReference type="GO" id="GO:0006099">
    <property type="term" value="P:tricarboxylic acid cycle"/>
    <property type="evidence" value="ECO:0007669"/>
    <property type="project" value="UniProtKB-KW"/>
</dbReference>
<keyword evidence="8" id="KW-0464">Manganese</keyword>
<evidence type="ECO:0000256" key="6">
    <source>
        <dbReference type="ARBA" id="ARBA00022842"/>
    </source>
</evidence>
<keyword evidence="10" id="KW-1185">Reference proteome</keyword>
<comment type="cofactor">
    <cofactor evidence="1">
        <name>Mn(2+)</name>
        <dbReference type="ChEBI" id="CHEBI:29035"/>
    </cofactor>
</comment>
<dbReference type="OrthoDB" id="1713154at2759"/>
<reference evidence="9 10" key="1">
    <citation type="submission" date="2020-10" db="EMBL/GenBank/DDBJ databases">
        <title>The Coptis chinensis genome and diversification of protoberbering-type alkaloids.</title>
        <authorList>
            <person name="Wang B."/>
            <person name="Shu S."/>
            <person name="Song C."/>
            <person name="Liu Y."/>
        </authorList>
    </citation>
    <scope>NUCLEOTIDE SEQUENCE [LARGE SCALE GENOMIC DNA]</scope>
    <source>
        <strain evidence="9">HL-2020</strain>
        <tissue evidence="9">Leaf</tissue>
    </source>
</reference>
<keyword evidence="7" id="KW-0560">Oxidoreductase</keyword>
<evidence type="ECO:0000256" key="7">
    <source>
        <dbReference type="ARBA" id="ARBA00023002"/>
    </source>
</evidence>
<dbReference type="SUPFAM" id="SSF53659">
    <property type="entry name" value="Isocitrate/Isopropylmalate dehydrogenase-like"/>
    <property type="match status" value="1"/>
</dbReference>
<sequence length="57" mass="6647">MVAYALKSEGGYVWACKDYDEDVQSDFLAQGWTTLALIKDRLYFRPWQLTHFVEDGV</sequence>
<comment type="cofactor">
    <cofactor evidence="2">
        <name>Mg(2+)</name>
        <dbReference type="ChEBI" id="CHEBI:18420"/>
    </cofactor>
</comment>
<evidence type="ECO:0000313" key="9">
    <source>
        <dbReference type="EMBL" id="KAF9619506.1"/>
    </source>
</evidence>
<keyword evidence="5" id="KW-0479">Metal-binding</keyword>
<evidence type="ECO:0000256" key="2">
    <source>
        <dbReference type="ARBA" id="ARBA00001946"/>
    </source>
</evidence>
<gene>
    <name evidence="9" type="ORF">IFM89_007254</name>
</gene>